<evidence type="ECO:0000313" key="1">
    <source>
        <dbReference type="EMBL" id="RHL01050.1"/>
    </source>
</evidence>
<accession>A0A415I0F8</accession>
<proteinExistence type="predicted"/>
<name>A0A415I0F8_9BACE</name>
<protein>
    <submittedName>
        <fullName evidence="1">Uncharacterized protein</fullName>
    </submittedName>
</protein>
<dbReference type="Proteomes" id="UP000284417">
    <property type="component" value="Unassembled WGS sequence"/>
</dbReference>
<dbReference type="RefSeq" id="WP_118407292.1">
    <property type="nucleotide sequence ID" value="NZ_JBCHGU010000009.1"/>
</dbReference>
<evidence type="ECO:0000313" key="2">
    <source>
        <dbReference type="Proteomes" id="UP000284417"/>
    </source>
</evidence>
<dbReference type="AlphaFoldDB" id="A0A415I0F8"/>
<dbReference type="EMBL" id="QROC01000003">
    <property type="protein sequence ID" value="RHL01050.1"/>
    <property type="molecule type" value="Genomic_DNA"/>
</dbReference>
<reference evidence="1 2" key="1">
    <citation type="submission" date="2018-08" db="EMBL/GenBank/DDBJ databases">
        <title>A genome reference for cultivated species of the human gut microbiota.</title>
        <authorList>
            <person name="Zou Y."/>
            <person name="Xue W."/>
            <person name="Luo G."/>
        </authorList>
    </citation>
    <scope>NUCLEOTIDE SEQUENCE [LARGE SCALE GENOMIC DNA]</scope>
    <source>
        <strain evidence="1 2">AF39-6AC</strain>
    </source>
</reference>
<organism evidence="1 2">
    <name type="scientific">Bacteroides xylanisolvens</name>
    <dbReference type="NCBI Taxonomy" id="371601"/>
    <lineage>
        <taxon>Bacteria</taxon>
        <taxon>Pseudomonadati</taxon>
        <taxon>Bacteroidota</taxon>
        <taxon>Bacteroidia</taxon>
        <taxon>Bacteroidales</taxon>
        <taxon>Bacteroidaceae</taxon>
        <taxon>Bacteroides</taxon>
    </lineage>
</organism>
<comment type="caution">
    <text evidence="1">The sequence shown here is derived from an EMBL/GenBank/DDBJ whole genome shotgun (WGS) entry which is preliminary data.</text>
</comment>
<gene>
    <name evidence="1" type="ORF">DW042_03010</name>
</gene>
<sequence>MNEEEINLVNKTVELWNDFIKLPELYKNDRQYVQYHIDAIQAIIMQRQTARNMPILFKMPDSVSVAENEE</sequence>